<gene>
    <name evidence="3" type="ORF">Tci_461682</name>
</gene>
<feature type="region of interest" description="Disordered" evidence="2">
    <location>
        <begin position="238"/>
        <end position="273"/>
    </location>
</feature>
<dbReference type="EMBL" id="BKCJ010220281">
    <property type="protein sequence ID" value="GEY89708.1"/>
    <property type="molecule type" value="Genomic_DNA"/>
</dbReference>
<evidence type="ECO:0000256" key="1">
    <source>
        <dbReference type="SAM" id="Coils"/>
    </source>
</evidence>
<feature type="coiled-coil region" evidence="1">
    <location>
        <begin position="3"/>
        <end position="55"/>
    </location>
</feature>
<reference evidence="3" key="1">
    <citation type="journal article" date="2019" name="Sci. Rep.">
        <title>Draft genome of Tanacetum cinerariifolium, the natural source of mosquito coil.</title>
        <authorList>
            <person name="Yamashiro T."/>
            <person name="Shiraishi A."/>
            <person name="Satake H."/>
            <person name="Nakayama K."/>
        </authorList>
    </citation>
    <scope>NUCLEOTIDE SEQUENCE</scope>
</reference>
<evidence type="ECO:0000256" key="2">
    <source>
        <dbReference type="SAM" id="MobiDB-lite"/>
    </source>
</evidence>
<feature type="compositionally biased region" description="Basic and acidic residues" evidence="2">
    <location>
        <begin position="250"/>
        <end position="272"/>
    </location>
</feature>
<feature type="region of interest" description="Disordered" evidence="2">
    <location>
        <begin position="56"/>
        <end position="76"/>
    </location>
</feature>
<dbReference type="AlphaFoldDB" id="A0A699HY06"/>
<evidence type="ECO:0000313" key="3">
    <source>
        <dbReference type="EMBL" id="GEY89708.1"/>
    </source>
</evidence>
<protein>
    <submittedName>
        <fullName evidence="3">Uncharacterized protein</fullName>
    </submittedName>
</protein>
<keyword evidence="1" id="KW-0175">Coiled coil</keyword>
<feature type="compositionally biased region" description="Basic and acidic residues" evidence="2">
    <location>
        <begin position="67"/>
        <end position="76"/>
    </location>
</feature>
<proteinExistence type="predicted"/>
<name>A0A699HY06_TANCI</name>
<organism evidence="3">
    <name type="scientific">Tanacetum cinerariifolium</name>
    <name type="common">Dalmatian daisy</name>
    <name type="synonym">Chrysanthemum cinerariifolium</name>
    <dbReference type="NCBI Taxonomy" id="118510"/>
    <lineage>
        <taxon>Eukaryota</taxon>
        <taxon>Viridiplantae</taxon>
        <taxon>Streptophyta</taxon>
        <taxon>Embryophyta</taxon>
        <taxon>Tracheophyta</taxon>
        <taxon>Spermatophyta</taxon>
        <taxon>Magnoliopsida</taxon>
        <taxon>eudicotyledons</taxon>
        <taxon>Gunneridae</taxon>
        <taxon>Pentapetalae</taxon>
        <taxon>asterids</taxon>
        <taxon>campanulids</taxon>
        <taxon>Asterales</taxon>
        <taxon>Asteraceae</taxon>
        <taxon>Asteroideae</taxon>
        <taxon>Anthemideae</taxon>
        <taxon>Anthemidinae</taxon>
        <taxon>Tanacetum</taxon>
    </lineage>
</organism>
<comment type="caution">
    <text evidence="3">The sequence shown here is derived from an EMBL/GenBank/DDBJ whole genome shotgun (WGS) entry which is preliminary data.</text>
</comment>
<sequence length="407" mass="48190">MQLLELMDICRKLSDKVTALENELKITKVVYNKALITLTKRVKKLENKLKHKRRRAVVDSSEDEEASLDKEDSPKQGRIIKEINENENVNLVKSSKQWEAHETVGHRIESDDTKVVDFSTASPQKDNDEIALIETLVNIKKSATKDKEEDRESQSIEERSRLLTEFIDQRKKMLAAKRAKEKRNEPPTQAQQRTYMSNYIKNIGEYTLKQLKQYSFEEIKMLFDRTMESIRKFVPMESKGQIADSNAGEESSKEGESLKRPAEEELRQEQQKKQKTKYPIIDWEIYTEGTRQDWKIIRERFSSSNPTKDKEIALRIELKRLFEPDEDDELWKFKSLELIWRLYDWCGVHNIFIRDGQDIFMLVEKENPFSRGALLMMLVQKIQVDEQNEMAEEFQRKIFMQAERPRK</sequence>
<accession>A0A699HY06</accession>